<dbReference type="Proteomes" id="UP000289555">
    <property type="component" value="Chromosome"/>
</dbReference>
<dbReference type="EMBL" id="AP019416">
    <property type="protein sequence ID" value="BBI51719.1"/>
    <property type="molecule type" value="Genomic_DNA"/>
</dbReference>
<organism evidence="1 2">
    <name type="scientific">Vreelandella olivaria</name>
    <dbReference type="NCBI Taxonomy" id="390919"/>
    <lineage>
        <taxon>Bacteria</taxon>
        <taxon>Pseudomonadati</taxon>
        <taxon>Pseudomonadota</taxon>
        <taxon>Gammaproteobacteria</taxon>
        <taxon>Oceanospirillales</taxon>
        <taxon>Halomonadaceae</taxon>
        <taxon>Vreelandella</taxon>
    </lineage>
</organism>
<gene>
    <name evidence="1" type="ORF">HORIV_41400</name>
</gene>
<sequence length="53" mass="5916">MKVSQPHWSSPLKTKAQEFPPELREQVFDMFYSGGDGDRSAMAVASVWPFAVA</sequence>
<evidence type="ECO:0000313" key="2">
    <source>
        <dbReference type="Proteomes" id="UP000289555"/>
    </source>
</evidence>
<accession>A0ABN5WXN2</accession>
<reference evidence="2" key="1">
    <citation type="journal article" date="2019" name="Microbiol. Resour. Announc.">
        <title>Complete Genome Sequence of Halomonas olivaria, a Moderately Halophilic Bacterium Isolated from Olive Processing Effluents, Obtained by Nanopore Sequencing.</title>
        <authorList>
            <person name="Nagata S."/>
            <person name="Ii K.M."/>
            <person name="Tsukimi T."/>
            <person name="Miura M.C."/>
            <person name="Galipon J."/>
            <person name="Arakawa K."/>
        </authorList>
    </citation>
    <scope>NUCLEOTIDE SEQUENCE [LARGE SCALE GENOMIC DNA]</scope>
    <source>
        <strain evidence="2">TYRC17</strain>
    </source>
</reference>
<protein>
    <submittedName>
        <fullName evidence="1">Uncharacterized protein</fullName>
    </submittedName>
</protein>
<evidence type="ECO:0000313" key="1">
    <source>
        <dbReference type="EMBL" id="BBI51719.1"/>
    </source>
</evidence>
<name>A0ABN5WXN2_9GAMM</name>
<keyword evidence="2" id="KW-1185">Reference proteome</keyword>
<proteinExistence type="predicted"/>